<evidence type="ECO:0000256" key="2">
    <source>
        <dbReference type="ARBA" id="ARBA00022490"/>
    </source>
</evidence>
<dbReference type="GeneTree" id="ENSGT00940000158695"/>
<evidence type="ECO:0000256" key="1">
    <source>
        <dbReference type="ARBA" id="ARBA00004245"/>
    </source>
</evidence>
<dbReference type="AlphaFoldDB" id="A0A8C0GIW8"/>
<dbReference type="Ensembl" id="ENSCABT00000009482.1">
    <property type="protein sequence ID" value="ENSCABP00000008648.1"/>
    <property type="gene ID" value="ENSCABG00000006534.1"/>
</dbReference>
<sequence length="130" mass="14516">MNLKRQRASTLSPSTHLSSTHTVSLTYILPHNLSHTSPTHTHCVIKPTQYKPVPDEEPNSTDVEETLERVKNNDPKLEEVNLNNIRNIPIPTLKAYAEALKNNSYVKKLSIVGTRSNDPVAYVSTIPCCV</sequence>
<keyword evidence="5" id="KW-1185">Reference proteome</keyword>
<dbReference type="Proteomes" id="UP000694404">
    <property type="component" value="Unplaced"/>
</dbReference>
<dbReference type="GO" id="GO:0005523">
    <property type="term" value="F:tropomyosin binding"/>
    <property type="evidence" value="ECO:0007669"/>
    <property type="project" value="InterPro"/>
</dbReference>
<protein>
    <submittedName>
        <fullName evidence="4">Uncharacterized protein</fullName>
    </submittedName>
</protein>
<dbReference type="GO" id="GO:0030239">
    <property type="term" value="P:myofibril assembly"/>
    <property type="evidence" value="ECO:0007669"/>
    <property type="project" value="TreeGrafter"/>
</dbReference>
<organism evidence="4 5">
    <name type="scientific">Chelonoidis abingdonii</name>
    <name type="common">Abingdon island giant tortoise</name>
    <name type="synonym">Testudo abingdonii</name>
    <dbReference type="NCBI Taxonomy" id="106734"/>
    <lineage>
        <taxon>Eukaryota</taxon>
        <taxon>Metazoa</taxon>
        <taxon>Chordata</taxon>
        <taxon>Craniata</taxon>
        <taxon>Vertebrata</taxon>
        <taxon>Euteleostomi</taxon>
        <taxon>Archelosauria</taxon>
        <taxon>Testudinata</taxon>
        <taxon>Testudines</taxon>
        <taxon>Cryptodira</taxon>
        <taxon>Durocryptodira</taxon>
        <taxon>Testudinoidea</taxon>
        <taxon>Testudinidae</taxon>
        <taxon>Chelonoidis</taxon>
    </lineage>
</organism>
<dbReference type="PANTHER" id="PTHR10901">
    <property type="entry name" value="TROPOMODULIN"/>
    <property type="match status" value="1"/>
</dbReference>
<proteinExistence type="predicted"/>
<dbReference type="SUPFAM" id="SSF52047">
    <property type="entry name" value="RNI-like"/>
    <property type="match status" value="1"/>
</dbReference>
<dbReference type="GO" id="GO:0005865">
    <property type="term" value="C:striated muscle thin filament"/>
    <property type="evidence" value="ECO:0007669"/>
    <property type="project" value="TreeGrafter"/>
</dbReference>
<dbReference type="InterPro" id="IPR032675">
    <property type="entry name" value="LRR_dom_sf"/>
</dbReference>
<accession>A0A8C0GIW8</accession>
<dbReference type="GO" id="GO:0006936">
    <property type="term" value="P:muscle contraction"/>
    <property type="evidence" value="ECO:0007669"/>
    <property type="project" value="TreeGrafter"/>
</dbReference>
<comment type="subcellular location">
    <subcellularLocation>
        <location evidence="1">Cytoplasm</location>
        <location evidence="1">Cytoskeleton</location>
    </subcellularLocation>
</comment>
<keyword evidence="2" id="KW-0963">Cytoplasm</keyword>
<evidence type="ECO:0000313" key="5">
    <source>
        <dbReference type="Proteomes" id="UP000694404"/>
    </source>
</evidence>
<dbReference type="Gene3D" id="3.80.10.10">
    <property type="entry name" value="Ribonuclease Inhibitor"/>
    <property type="match status" value="1"/>
</dbReference>
<evidence type="ECO:0000256" key="3">
    <source>
        <dbReference type="ARBA" id="ARBA00023212"/>
    </source>
</evidence>
<reference evidence="4" key="1">
    <citation type="submission" date="2025-08" db="UniProtKB">
        <authorList>
            <consortium name="Ensembl"/>
        </authorList>
    </citation>
    <scope>IDENTIFICATION</scope>
</reference>
<evidence type="ECO:0000313" key="4">
    <source>
        <dbReference type="Ensembl" id="ENSCABP00000008648.1"/>
    </source>
</evidence>
<dbReference type="GO" id="GO:0007015">
    <property type="term" value="P:actin filament organization"/>
    <property type="evidence" value="ECO:0007669"/>
    <property type="project" value="TreeGrafter"/>
</dbReference>
<name>A0A8C0GIW8_CHEAB</name>
<dbReference type="InterPro" id="IPR004934">
    <property type="entry name" value="TMOD"/>
</dbReference>
<dbReference type="GO" id="GO:0051694">
    <property type="term" value="P:pointed-end actin filament capping"/>
    <property type="evidence" value="ECO:0007669"/>
    <property type="project" value="InterPro"/>
</dbReference>
<dbReference type="PANTHER" id="PTHR10901:SF8">
    <property type="entry name" value="TROPOMODULIN-1"/>
    <property type="match status" value="1"/>
</dbReference>
<keyword evidence="3" id="KW-0206">Cytoskeleton</keyword>
<reference evidence="4" key="2">
    <citation type="submission" date="2025-09" db="UniProtKB">
        <authorList>
            <consortium name="Ensembl"/>
        </authorList>
    </citation>
    <scope>IDENTIFICATION</scope>
</reference>